<dbReference type="Proteomes" id="UP000250928">
    <property type="component" value="Unassembled WGS sequence"/>
</dbReference>
<evidence type="ECO:0000313" key="3">
    <source>
        <dbReference type="Proteomes" id="UP000250928"/>
    </source>
</evidence>
<protein>
    <recommendedName>
        <fullName evidence="1">DUF5619 domain-containing protein</fullName>
    </recommendedName>
</protein>
<accession>A0A6N4DZS6</accession>
<sequence length="116" mass="13243">MSQETPPRTPRCRLPDAPDYRGVEIVRLAPVPTPADYLAAMALANAEADRRLGEGCHMLLSWYDRDRDFESPQHASECHVNSAIPGYIDYALYRDARLKIDVEEGRFVFFYLPVDL</sequence>
<evidence type="ECO:0000259" key="1">
    <source>
        <dbReference type="Pfam" id="PF18505"/>
    </source>
</evidence>
<dbReference type="InterPro" id="IPR041145">
    <property type="entry name" value="DUF5619"/>
</dbReference>
<organism evidence="2 3">
    <name type="scientific">Candidatus Sedimenticola endophacoides</name>
    <dbReference type="NCBI Taxonomy" id="2548426"/>
    <lineage>
        <taxon>Bacteria</taxon>
        <taxon>Pseudomonadati</taxon>
        <taxon>Pseudomonadota</taxon>
        <taxon>Gammaproteobacteria</taxon>
        <taxon>Chromatiales</taxon>
        <taxon>Sedimenticolaceae</taxon>
        <taxon>Sedimenticola</taxon>
    </lineage>
</organism>
<reference evidence="2 3" key="1">
    <citation type="submission" date="2018-01" db="EMBL/GenBank/DDBJ databases">
        <title>Novel co-symbiosis in the lucinid bivalve Phacoides pectinatus.</title>
        <authorList>
            <person name="Lim S.J."/>
            <person name="Davis B.G."/>
            <person name="Gill D.E."/>
            <person name="Engel A.S."/>
            <person name="Anderson L.C."/>
            <person name="Campbell B.J."/>
        </authorList>
    </citation>
    <scope>NUCLEOTIDE SEQUENCE [LARGE SCALE GENOMIC DNA]</scope>
    <source>
        <strain evidence="2">N3_P5</strain>
    </source>
</reference>
<comment type="caution">
    <text evidence="2">The sequence shown here is derived from an EMBL/GenBank/DDBJ whole genome shotgun (WGS) entry which is preliminary data.</text>
</comment>
<dbReference type="Pfam" id="PF18505">
    <property type="entry name" value="DUF5619"/>
    <property type="match status" value="1"/>
</dbReference>
<feature type="domain" description="DUF5619" evidence="1">
    <location>
        <begin position="25"/>
        <end position="111"/>
    </location>
</feature>
<proteinExistence type="predicted"/>
<dbReference type="AlphaFoldDB" id="A0A6N4DZS6"/>
<gene>
    <name evidence="2" type="ORF">C3L24_04310</name>
</gene>
<dbReference type="Gene3D" id="3.30.1490.340">
    <property type="match status" value="1"/>
</dbReference>
<dbReference type="EMBL" id="PQCO01000152">
    <property type="protein sequence ID" value="PUE03703.1"/>
    <property type="molecule type" value="Genomic_DNA"/>
</dbReference>
<name>A0A6N4DZS6_9GAMM</name>
<evidence type="ECO:0000313" key="2">
    <source>
        <dbReference type="EMBL" id="PUE03703.1"/>
    </source>
</evidence>